<dbReference type="EMBL" id="DQWE01000018">
    <property type="protein sequence ID" value="HDI82231.1"/>
    <property type="molecule type" value="Genomic_DNA"/>
</dbReference>
<accession>A0A7C0ZBH5</accession>
<proteinExistence type="predicted"/>
<protein>
    <submittedName>
        <fullName evidence="1">Uncharacterized protein</fullName>
    </submittedName>
</protein>
<dbReference type="AlphaFoldDB" id="A0A7C0ZBH5"/>
<organism evidence="1">
    <name type="scientific">candidate division WOR-3 bacterium</name>
    <dbReference type="NCBI Taxonomy" id="2052148"/>
    <lineage>
        <taxon>Bacteria</taxon>
        <taxon>Bacteria division WOR-3</taxon>
    </lineage>
</organism>
<evidence type="ECO:0000313" key="1">
    <source>
        <dbReference type="EMBL" id="HDI82231.1"/>
    </source>
</evidence>
<gene>
    <name evidence="1" type="ORF">ENF18_00385</name>
</gene>
<dbReference type="Proteomes" id="UP000885847">
    <property type="component" value="Unassembled WGS sequence"/>
</dbReference>
<sequence>MIRNADLLEEFERRYLQENKLTLEEKFKIYEWMYEEVKALGRLPEDPLEGIDVKIRMARILNGIQRGS</sequence>
<comment type="caution">
    <text evidence="1">The sequence shown here is derived from an EMBL/GenBank/DDBJ whole genome shotgun (WGS) entry which is preliminary data.</text>
</comment>
<reference evidence="1" key="1">
    <citation type="journal article" date="2020" name="mSystems">
        <title>Genome- and Community-Level Interaction Insights into Carbon Utilization and Element Cycling Functions of Hydrothermarchaeota in Hydrothermal Sediment.</title>
        <authorList>
            <person name="Zhou Z."/>
            <person name="Liu Y."/>
            <person name="Xu W."/>
            <person name="Pan J."/>
            <person name="Luo Z.H."/>
            <person name="Li M."/>
        </authorList>
    </citation>
    <scope>NUCLEOTIDE SEQUENCE [LARGE SCALE GENOMIC DNA]</scope>
    <source>
        <strain evidence="1">HyVt-102</strain>
    </source>
</reference>
<name>A0A7C0ZBH5_UNCW3</name>